<gene>
    <name evidence="1" type="ORF">J2Z76_000467</name>
</gene>
<keyword evidence="2" id="KW-1185">Reference proteome</keyword>
<accession>A0ABS4GAA8</accession>
<proteinExistence type="predicted"/>
<dbReference type="RefSeq" id="WP_209510364.1">
    <property type="nucleotide sequence ID" value="NZ_JAGGKS010000001.1"/>
</dbReference>
<comment type="caution">
    <text evidence="1">The sequence shown here is derived from an EMBL/GenBank/DDBJ whole genome shotgun (WGS) entry which is preliminary data.</text>
</comment>
<evidence type="ECO:0000313" key="1">
    <source>
        <dbReference type="EMBL" id="MBP1924614.1"/>
    </source>
</evidence>
<sequence length="116" mass="13502">MKKNPYHFNNKKEFNEAVNKKFKPLINAEVEKLHAAYAKEMEEAKIQATMDASTMMLPLIATSLYEAYGFGQKRIEKFIEYFNKHLECIGDGITSADQYEDWCKEKGYDCLIMEAE</sequence>
<protein>
    <submittedName>
        <fullName evidence="1">Uncharacterized protein</fullName>
    </submittedName>
</protein>
<dbReference type="Proteomes" id="UP001519342">
    <property type="component" value="Unassembled WGS sequence"/>
</dbReference>
<evidence type="ECO:0000313" key="2">
    <source>
        <dbReference type="Proteomes" id="UP001519342"/>
    </source>
</evidence>
<organism evidence="1 2">
    <name type="scientific">Sedimentibacter acidaminivorans</name>
    <dbReference type="NCBI Taxonomy" id="913099"/>
    <lineage>
        <taxon>Bacteria</taxon>
        <taxon>Bacillati</taxon>
        <taxon>Bacillota</taxon>
        <taxon>Tissierellia</taxon>
        <taxon>Sedimentibacter</taxon>
    </lineage>
</organism>
<dbReference type="EMBL" id="JAGGKS010000001">
    <property type="protein sequence ID" value="MBP1924614.1"/>
    <property type="molecule type" value="Genomic_DNA"/>
</dbReference>
<name>A0ABS4GAA8_9FIRM</name>
<reference evidence="1 2" key="1">
    <citation type="submission" date="2021-03" db="EMBL/GenBank/DDBJ databases">
        <title>Genomic Encyclopedia of Type Strains, Phase IV (KMG-IV): sequencing the most valuable type-strain genomes for metagenomic binning, comparative biology and taxonomic classification.</title>
        <authorList>
            <person name="Goeker M."/>
        </authorList>
    </citation>
    <scope>NUCLEOTIDE SEQUENCE [LARGE SCALE GENOMIC DNA]</scope>
    <source>
        <strain evidence="1 2">DSM 24004</strain>
    </source>
</reference>